<dbReference type="EC" id="2.8.2.20" evidence="2 5"/>
<keyword evidence="7" id="KW-0472">Membrane</keyword>
<accession>A0A922LIX2</accession>
<dbReference type="Pfam" id="PF13469">
    <property type="entry name" value="Sulfotransfer_3"/>
    <property type="match status" value="1"/>
</dbReference>
<evidence type="ECO:0000313" key="9">
    <source>
        <dbReference type="Proteomes" id="UP000471633"/>
    </source>
</evidence>
<evidence type="ECO:0000256" key="3">
    <source>
        <dbReference type="ARBA" id="ARBA00022679"/>
    </source>
</evidence>
<name>A0A922LIX2_SCHHA</name>
<dbReference type="PANTHER" id="PTHR12788:SF10">
    <property type="entry name" value="PROTEIN-TYROSINE SULFOTRANSFERASE"/>
    <property type="match status" value="1"/>
</dbReference>
<proteinExistence type="inferred from homology"/>
<dbReference type="EMBL" id="AMPZ03000004">
    <property type="protein sequence ID" value="KAH9585711.1"/>
    <property type="molecule type" value="Genomic_DNA"/>
</dbReference>
<reference evidence="8" key="2">
    <citation type="journal article" date="2019" name="Gigascience">
        <title>High-quality Schistosoma haematobium genome achieved by single-molecule and long-range sequencing.</title>
        <authorList>
            <person name="Stroehlein A.J."/>
            <person name="Korhonen P.K."/>
            <person name="Chong T.M."/>
            <person name="Lim Y.L."/>
            <person name="Chan K.G."/>
            <person name="Webster B."/>
            <person name="Rollinson D."/>
            <person name="Brindley P.J."/>
            <person name="Gasser R.B."/>
            <person name="Young N.D."/>
        </authorList>
    </citation>
    <scope>NUCLEOTIDE SEQUENCE</scope>
</reference>
<evidence type="ECO:0000313" key="8">
    <source>
        <dbReference type="EMBL" id="KAH9585711.1"/>
    </source>
</evidence>
<evidence type="ECO:0000256" key="6">
    <source>
        <dbReference type="SAM" id="MobiDB-lite"/>
    </source>
</evidence>
<keyword evidence="7" id="KW-0812">Transmembrane</keyword>
<evidence type="ECO:0000256" key="7">
    <source>
        <dbReference type="SAM" id="Phobius"/>
    </source>
</evidence>
<dbReference type="KEGG" id="shx:MS3_00010823"/>
<feature type="transmembrane region" description="Helical" evidence="7">
    <location>
        <begin position="83"/>
        <end position="105"/>
    </location>
</feature>
<gene>
    <name evidence="8" type="primary">TPST1_7</name>
    <name evidence="8" type="ORF">MS3_00010823</name>
</gene>
<evidence type="ECO:0000256" key="1">
    <source>
        <dbReference type="ARBA" id="ARBA00009988"/>
    </source>
</evidence>
<evidence type="ECO:0000256" key="2">
    <source>
        <dbReference type="ARBA" id="ARBA00013262"/>
    </source>
</evidence>
<dbReference type="InterPro" id="IPR027417">
    <property type="entry name" value="P-loop_NTPase"/>
</dbReference>
<organism evidence="8 9">
    <name type="scientific">Schistosoma haematobium</name>
    <name type="common">Blood fluke</name>
    <dbReference type="NCBI Taxonomy" id="6185"/>
    <lineage>
        <taxon>Eukaryota</taxon>
        <taxon>Metazoa</taxon>
        <taxon>Spiralia</taxon>
        <taxon>Lophotrochozoa</taxon>
        <taxon>Platyhelminthes</taxon>
        <taxon>Trematoda</taxon>
        <taxon>Digenea</taxon>
        <taxon>Strigeidida</taxon>
        <taxon>Schistosomatoidea</taxon>
        <taxon>Schistosomatidae</taxon>
        <taxon>Schistosoma</taxon>
    </lineage>
</organism>
<protein>
    <recommendedName>
        <fullName evidence="2 5">Protein-tyrosine sulfotransferase</fullName>
        <ecNumber evidence="2 5">2.8.2.20</ecNumber>
    </recommendedName>
</protein>
<evidence type="ECO:0000256" key="4">
    <source>
        <dbReference type="ARBA" id="ARBA00048460"/>
    </source>
</evidence>
<feature type="region of interest" description="Disordered" evidence="6">
    <location>
        <begin position="234"/>
        <end position="286"/>
    </location>
</feature>
<dbReference type="GO" id="GO:0005794">
    <property type="term" value="C:Golgi apparatus"/>
    <property type="evidence" value="ECO:0007669"/>
    <property type="project" value="UniProtKB-ARBA"/>
</dbReference>
<reference evidence="8" key="4">
    <citation type="journal article" date="2022" name="PLoS Pathog.">
        <title>Chromosome-level genome of Schistosoma haematobium underpins genome-wide explorations of molecular variation.</title>
        <authorList>
            <person name="Stroehlein A.J."/>
            <person name="Korhonen P.K."/>
            <person name="Lee V.V."/>
            <person name="Ralph S.A."/>
            <person name="Mentink-Kane M."/>
            <person name="You H."/>
            <person name="McManus D.P."/>
            <person name="Tchuente L.T."/>
            <person name="Stothard J.R."/>
            <person name="Kaur P."/>
            <person name="Dudchenko O."/>
            <person name="Aiden E.L."/>
            <person name="Yang B."/>
            <person name="Yang H."/>
            <person name="Emery A.M."/>
            <person name="Webster B.L."/>
            <person name="Brindley P.J."/>
            <person name="Rollinson D."/>
            <person name="Chang B.C.H."/>
            <person name="Gasser R.B."/>
            <person name="Young N.D."/>
        </authorList>
    </citation>
    <scope>NUCLEOTIDE SEQUENCE</scope>
</reference>
<comment type="caution">
    <text evidence="8">The sequence shown here is derived from an EMBL/GenBank/DDBJ whole genome shotgun (WGS) entry which is preliminary data.</text>
</comment>
<dbReference type="InterPro" id="IPR026634">
    <property type="entry name" value="TPST-like"/>
</dbReference>
<reference evidence="8" key="3">
    <citation type="submission" date="2021-06" db="EMBL/GenBank/DDBJ databases">
        <title>Chromosome-level genome assembly for S. haematobium.</title>
        <authorList>
            <person name="Stroehlein A.J."/>
        </authorList>
    </citation>
    <scope>NUCLEOTIDE SEQUENCE</scope>
</reference>
<dbReference type="SUPFAM" id="SSF52540">
    <property type="entry name" value="P-loop containing nucleoside triphosphate hydrolases"/>
    <property type="match status" value="1"/>
</dbReference>
<keyword evidence="9" id="KW-1185">Reference proteome</keyword>
<dbReference type="PANTHER" id="PTHR12788">
    <property type="entry name" value="PROTEIN-TYROSINE SULFOTRANSFERASE 2"/>
    <property type="match status" value="1"/>
</dbReference>
<evidence type="ECO:0000256" key="5">
    <source>
        <dbReference type="RuleBase" id="RU365018"/>
    </source>
</evidence>
<comment type="function">
    <text evidence="5">Catalyzes the O-sulfation of tyrosine residues within acidic motifs of polypeptides, using 3'-phosphoadenylyl sulfate (PAPS) as cosubstrate.</text>
</comment>
<dbReference type="CTD" id="24596853"/>
<dbReference type="AlphaFoldDB" id="A0A922LIX2"/>
<reference evidence="8" key="1">
    <citation type="journal article" date="2012" name="Nat. Genet.">
        <title>Whole-genome sequence of Schistosoma haematobium.</title>
        <authorList>
            <person name="Young N.D."/>
            <person name="Jex A.R."/>
            <person name="Li B."/>
            <person name="Liu S."/>
            <person name="Yang L."/>
            <person name="Xiong Z."/>
            <person name="Li Y."/>
            <person name="Cantacessi C."/>
            <person name="Hall R.S."/>
            <person name="Xu X."/>
            <person name="Chen F."/>
            <person name="Wu X."/>
            <person name="Zerlotini A."/>
            <person name="Oliveira G."/>
            <person name="Hofmann A."/>
            <person name="Zhang G."/>
            <person name="Fang X."/>
            <person name="Kang Y."/>
            <person name="Campbell B.E."/>
            <person name="Loukas A."/>
            <person name="Ranganathan S."/>
            <person name="Rollinson D."/>
            <person name="Rinaldi G."/>
            <person name="Brindley P.J."/>
            <person name="Yang H."/>
            <person name="Wang J."/>
            <person name="Wang J."/>
            <person name="Gasser R.B."/>
        </authorList>
    </citation>
    <scope>NUCLEOTIDE SEQUENCE</scope>
</reference>
<dbReference type="RefSeq" id="XP_035589561.2">
    <property type="nucleotide sequence ID" value="XM_035733105.2"/>
</dbReference>
<feature type="compositionally biased region" description="Basic and acidic residues" evidence="6">
    <location>
        <begin position="235"/>
        <end position="257"/>
    </location>
</feature>
<dbReference type="GeneID" id="24596853"/>
<comment type="similarity">
    <text evidence="1 5">Belongs to the protein sulfotransferase family.</text>
</comment>
<dbReference type="GO" id="GO:0008476">
    <property type="term" value="F:protein-tyrosine sulfotransferase activity"/>
    <property type="evidence" value="ECO:0007669"/>
    <property type="project" value="UniProtKB-EC"/>
</dbReference>
<sequence>MLNQLNSIEHHCQTLYKRIEKKSNLYNVSDLPFIFIGGHTNTGTDLMGNILDTHSMVRCRPKPIITKFLLRYRKNRLHSMERLVESGITAAVLNNAVAAFIATIIKEMGPRTPRLCHSDLESFDYLEDLNILFPKGKFIHIVQDGRATIASEIARNINSNYTSENITEAILTWDDVTTQTLEDCENIGSEKCLTLTFNLFNYSIMFLKLALFLLCMTVLYDDVCAAANDTTTATAEKEKHAKVDKSVKNADKDNHDDEKDEDEEDDLKVHPVGAKSEKKTEDVEVVDEPVVDDVNITKK</sequence>
<dbReference type="Proteomes" id="UP000471633">
    <property type="component" value="Unassembled WGS sequence"/>
</dbReference>
<dbReference type="Gene3D" id="3.40.50.300">
    <property type="entry name" value="P-loop containing nucleotide triphosphate hydrolases"/>
    <property type="match status" value="1"/>
</dbReference>
<comment type="catalytic activity">
    <reaction evidence="4 5">
        <text>L-tyrosyl-[protein] + 3'-phosphoadenylyl sulfate = O-sulfo-L-tyrosine-[protein] + adenosine 3',5'-bisphosphate + H(+)</text>
        <dbReference type="Rhea" id="RHEA:16801"/>
        <dbReference type="Rhea" id="RHEA-COMP:10136"/>
        <dbReference type="Rhea" id="RHEA-COMP:11688"/>
        <dbReference type="ChEBI" id="CHEBI:15378"/>
        <dbReference type="ChEBI" id="CHEBI:46858"/>
        <dbReference type="ChEBI" id="CHEBI:58339"/>
        <dbReference type="ChEBI" id="CHEBI:58343"/>
        <dbReference type="ChEBI" id="CHEBI:65286"/>
        <dbReference type="EC" id="2.8.2.20"/>
    </reaction>
</comment>
<keyword evidence="3 5" id="KW-0808">Transferase</keyword>
<keyword evidence="7" id="KW-1133">Transmembrane helix</keyword>